<dbReference type="PANTHER" id="PTHR47738:SF1">
    <property type="entry name" value="NITROGEN REGULATORY PROTEIN"/>
    <property type="match status" value="1"/>
</dbReference>
<dbReference type="InterPro" id="IPR051541">
    <property type="entry name" value="PTS_SugarTrans_NitroReg"/>
</dbReference>
<evidence type="ECO:0000313" key="2">
    <source>
        <dbReference type="EMBL" id="QMW24453.1"/>
    </source>
</evidence>
<dbReference type="PANTHER" id="PTHR47738">
    <property type="entry name" value="PTS SYSTEM FRUCTOSE-LIKE EIIA COMPONENT-RELATED"/>
    <property type="match status" value="1"/>
</dbReference>
<dbReference type="SUPFAM" id="SSF55804">
    <property type="entry name" value="Phoshotransferase/anion transport protein"/>
    <property type="match status" value="1"/>
</dbReference>
<dbReference type="PROSITE" id="PS00372">
    <property type="entry name" value="PTS_EIIA_TYPE_2_HIS"/>
    <property type="match status" value="1"/>
</dbReference>
<dbReference type="EMBL" id="CP059851">
    <property type="protein sequence ID" value="QMW24453.1"/>
    <property type="molecule type" value="Genomic_DNA"/>
</dbReference>
<organism evidence="2 3">
    <name type="scientific">Sandaracinobacteroides saxicola</name>
    <dbReference type="NCBI Taxonomy" id="2759707"/>
    <lineage>
        <taxon>Bacteria</taxon>
        <taxon>Pseudomonadati</taxon>
        <taxon>Pseudomonadota</taxon>
        <taxon>Alphaproteobacteria</taxon>
        <taxon>Sphingomonadales</taxon>
        <taxon>Sphingosinicellaceae</taxon>
        <taxon>Sandaracinobacteroides</taxon>
    </lineage>
</organism>
<dbReference type="KEGG" id="sand:H3309_00025"/>
<dbReference type="GO" id="GO:0030295">
    <property type="term" value="F:protein kinase activator activity"/>
    <property type="evidence" value="ECO:0007669"/>
    <property type="project" value="TreeGrafter"/>
</dbReference>
<reference evidence="2 3" key="1">
    <citation type="submission" date="2020-07" db="EMBL/GenBank/DDBJ databases">
        <title>Complete genome sequence for Sandaracinobacter sp. M6.</title>
        <authorList>
            <person name="Tang Y."/>
            <person name="Liu Q."/>
            <person name="Guo Z."/>
            <person name="Lei P."/>
            <person name="Huang B."/>
        </authorList>
    </citation>
    <scope>NUCLEOTIDE SEQUENCE [LARGE SCALE GENOMIC DNA]</scope>
    <source>
        <strain evidence="2 3">M6</strain>
    </source>
</reference>
<dbReference type="CDD" id="cd00211">
    <property type="entry name" value="PTS_IIA_fru"/>
    <property type="match status" value="1"/>
</dbReference>
<keyword evidence="3" id="KW-1185">Reference proteome</keyword>
<dbReference type="RefSeq" id="WP_182298380.1">
    <property type="nucleotide sequence ID" value="NZ_CP059851.1"/>
</dbReference>
<dbReference type="Pfam" id="PF00359">
    <property type="entry name" value="PTS_EIIA_2"/>
    <property type="match status" value="1"/>
</dbReference>
<gene>
    <name evidence="2" type="ORF">H3309_00025</name>
</gene>
<name>A0A7G5IM61_9SPHN</name>
<dbReference type="AlphaFoldDB" id="A0A7G5IM61"/>
<dbReference type="PROSITE" id="PS51094">
    <property type="entry name" value="PTS_EIIA_TYPE_2"/>
    <property type="match status" value="1"/>
</dbReference>
<feature type="domain" description="PTS EIIA type-2" evidence="1">
    <location>
        <begin position="5"/>
        <end position="148"/>
    </location>
</feature>
<dbReference type="InterPro" id="IPR002178">
    <property type="entry name" value="PTS_EIIA_type-2_dom"/>
</dbReference>
<protein>
    <submittedName>
        <fullName evidence="2">PTS sugar transporter subunit IIA</fullName>
    </submittedName>
</protein>
<evidence type="ECO:0000259" key="1">
    <source>
        <dbReference type="PROSITE" id="PS51094"/>
    </source>
</evidence>
<sequence>MSFDDLICRSTVFVNVAASNKKAAFQALANRTCFQWGIGPEMIVEALHARESLGTTGFGGGIAVPHGRVQTLPRMVGAIMRLAQPIAYEALDGAPVGLMFMLLGPDSAGADHLKALARVSRALRDRALVAKLLGARDADALHALLCPEPAETRSAA</sequence>
<keyword evidence="2" id="KW-0762">Sugar transport</keyword>
<dbReference type="Gene3D" id="3.40.930.10">
    <property type="entry name" value="Mannitol-specific EII, Chain A"/>
    <property type="match status" value="1"/>
</dbReference>
<keyword evidence="2" id="KW-0813">Transport</keyword>
<dbReference type="InterPro" id="IPR016152">
    <property type="entry name" value="PTrfase/Anion_transptr"/>
</dbReference>
<accession>A0A7G5IM61</accession>
<proteinExistence type="predicted"/>
<evidence type="ECO:0000313" key="3">
    <source>
        <dbReference type="Proteomes" id="UP000515292"/>
    </source>
</evidence>
<dbReference type="Proteomes" id="UP000515292">
    <property type="component" value="Chromosome"/>
</dbReference>